<dbReference type="PROSITE" id="PS50076">
    <property type="entry name" value="DNAJ_2"/>
    <property type="match status" value="1"/>
</dbReference>
<sequence length="226" mass="26151">MEKQKNYYDVLEIPPSATQEDIQQGYVRAKNAYSMDSLALYSLMTKEECDSILNLIEEAYSIISDPIKRQQYDEARGLNKNFSYHERQTASDSFTRNDSPDSKLDAQLGTDTKPNEGNVKRIVASKKFALDYQENPEMEEKITQATDFTGDFLKEIREYKNVDILRMSEMTKVSKTYLKYIEEEAITKLPATVYVRGFVYQYAKCLKLNPEMVASSYLNRIKELKG</sequence>
<dbReference type="InterPro" id="IPR001623">
    <property type="entry name" value="DnaJ_domain"/>
</dbReference>
<dbReference type="KEGG" id="bmx:BMS_2874"/>
<dbReference type="Pfam" id="PF13413">
    <property type="entry name" value="HTH_25"/>
    <property type="match status" value="1"/>
</dbReference>
<dbReference type="STRING" id="862908.BMS_2874"/>
<dbReference type="EMBL" id="FQ312005">
    <property type="protein sequence ID" value="CBW27647.1"/>
    <property type="molecule type" value="Genomic_DNA"/>
</dbReference>
<dbReference type="InterPro" id="IPR036869">
    <property type="entry name" value="J_dom_sf"/>
</dbReference>
<dbReference type="PATRIC" id="fig|862908.3.peg.2749"/>
<dbReference type="Pfam" id="PF00226">
    <property type="entry name" value="DnaJ"/>
    <property type="match status" value="1"/>
</dbReference>
<dbReference type="InterPro" id="IPR050400">
    <property type="entry name" value="Bact_Cytoskel_RodZ"/>
</dbReference>
<feature type="domain" description="J" evidence="2">
    <location>
        <begin position="6"/>
        <end position="76"/>
    </location>
</feature>
<evidence type="ECO:0000256" key="1">
    <source>
        <dbReference type="SAM" id="MobiDB-lite"/>
    </source>
</evidence>
<dbReference type="InterPro" id="IPR010982">
    <property type="entry name" value="Lambda_DNA-bd_dom_sf"/>
</dbReference>
<gene>
    <name evidence="3" type="ordered locus">BMS_2874</name>
</gene>
<feature type="region of interest" description="Disordered" evidence="1">
    <location>
        <begin position="86"/>
        <end position="111"/>
    </location>
</feature>
<dbReference type="OrthoDB" id="9797543at2"/>
<dbReference type="eggNOG" id="COG1426">
    <property type="taxonomic scope" value="Bacteria"/>
</dbReference>
<dbReference type="HOGENOM" id="CLU_106648_0_0_7"/>
<dbReference type="GO" id="GO:0003677">
    <property type="term" value="F:DNA binding"/>
    <property type="evidence" value="ECO:0007669"/>
    <property type="project" value="InterPro"/>
</dbReference>
<dbReference type="SUPFAM" id="SSF46565">
    <property type="entry name" value="Chaperone J-domain"/>
    <property type="match status" value="1"/>
</dbReference>
<dbReference type="AlphaFoldDB" id="E1WY92"/>
<dbReference type="PRINTS" id="PR00625">
    <property type="entry name" value="JDOMAIN"/>
</dbReference>
<dbReference type="PANTHER" id="PTHR34475">
    <property type="match status" value="1"/>
</dbReference>
<dbReference type="PANTHER" id="PTHR34475:SF1">
    <property type="entry name" value="CYTOSKELETON PROTEIN RODZ"/>
    <property type="match status" value="1"/>
</dbReference>
<organism evidence="3 4">
    <name type="scientific">Halobacteriovorax marinus (strain ATCC BAA-682 / DSM 15412 / SJ)</name>
    <name type="common">Bacteriovorax marinus</name>
    <dbReference type="NCBI Taxonomy" id="862908"/>
    <lineage>
        <taxon>Bacteria</taxon>
        <taxon>Pseudomonadati</taxon>
        <taxon>Bdellovibrionota</taxon>
        <taxon>Bacteriovoracia</taxon>
        <taxon>Bacteriovoracales</taxon>
        <taxon>Halobacteriovoraceae</taxon>
        <taxon>Halobacteriovorax</taxon>
    </lineage>
</organism>
<dbReference type="eggNOG" id="COG0484">
    <property type="taxonomic scope" value="Bacteria"/>
</dbReference>
<dbReference type="RefSeq" id="WP_014245421.1">
    <property type="nucleotide sequence ID" value="NC_016620.1"/>
</dbReference>
<keyword evidence="4" id="KW-1185">Reference proteome</keyword>
<evidence type="ECO:0000259" key="2">
    <source>
        <dbReference type="PROSITE" id="PS50076"/>
    </source>
</evidence>
<reference evidence="4" key="1">
    <citation type="journal article" date="2013" name="ISME J.">
        <title>A small predatory core genome in the divergent marine Bacteriovorax marinus SJ and the terrestrial Bdellovibrio bacteriovorus.</title>
        <authorList>
            <person name="Crossman L.C."/>
            <person name="Chen H."/>
            <person name="Cerdeno-Tarraga A.M."/>
            <person name="Brooks K."/>
            <person name="Quail M.A."/>
            <person name="Pineiro S.A."/>
            <person name="Hobley L."/>
            <person name="Sockett R.E."/>
            <person name="Bentley S.D."/>
            <person name="Parkhill J."/>
            <person name="Williams H.N."/>
            <person name="Stine O.C."/>
        </authorList>
    </citation>
    <scope>NUCLEOTIDE SEQUENCE [LARGE SCALE GENOMIC DNA]</scope>
    <source>
        <strain evidence="4">ATCC BAA-682 / DSM 15412 / SJ</strain>
    </source>
</reference>
<proteinExistence type="predicted"/>
<dbReference type="Gene3D" id="1.10.260.40">
    <property type="entry name" value="lambda repressor-like DNA-binding domains"/>
    <property type="match status" value="1"/>
</dbReference>
<accession>E1WY92</accession>
<dbReference type="Gene3D" id="1.10.287.110">
    <property type="entry name" value="DnaJ domain"/>
    <property type="match status" value="1"/>
</dbReference>
<keyword evidence="3" id="KW-0346">Stress response</keyword>
<evidence type="ECO:0000313" key="4">
    <source>
        <dbReference type="Proteomes" id="UP000008963"/>
    </source>
</evidence>
<dbReference type="Proteomes" id="UP000008963">
    <property type="component" value="Chromosome"/>
</dbReference>
<protein>
    <submittedName>
        <fullName evidence="3">Heat shock-like protein</fullName>
    </submittedName>
</protein>
<evidence type="ECO:0000313" key="3">
    <source>
        <dbReference type="EMBL" id="CBW27647.1"/>
    </source>
</evidence>
<name>E1WY92_HALMS</name>